<organism evidence="1 2">
    <name type="scientific">Lithohypha guttulata</name>
    <dbReference type="NCBI Taxonomy" id="1690604"/>
    <lineage>
        <taxon>Eukaryota</taxon>
        <taxon>Fungi</taxon>
        <taxon>Dikarya</taxon>
        <taxon>Ascomycota</taxon>
        <taxon>Pezizomycotina</taxon>
        <taxon>Eurotiomycetes</taxon>
        <taxon>Chaetothyriomycetidae</taxon>
        <taxon>Chaetothyriales</taxon>
        <taxon>Trichomeriaceae</taxon>
        <taxon>Lithohypha</taxon>
    </lineage>
</organism>
<dbReference type="GO" id="GO:0004140">
    <property type="term" value="F:dephospho-CoA kinase activity"/>
    <property type="evidence" value="ECO:0007669"/>
    <property type="project" value="TreeGrafter"/>
</dbReference>
<dbReference type="PANTHER" id="PTHR10695">
    <property type="entry name" value="DEPHOSPHO-COA KINASE-RELATED"/>
    <property type="match status" value="1"/>
</dbReference>
<dbReference type="Proteomes" id="UP001309876">
    <property type="component" value="Unassembled WGS sequence"/>
</dbReference>
<sequence length="413" mass="44656">MAENTSTTVPEGHTADPQACHGVLLLPSIPLPTSPEQLKQEFQTQSSSPILRLDIDLLFDGGSEVARTPLFPSFLGLFAELYTLCSLDLDFPSGVDVRIYAIDAPHAEPGQFEDDNASHTQVSQNFATTTHGPLSTVEALKSSRRTYLRTFVPGQQALRESTIARGWGKYLTGSSVQYINSEQQVTAQSLYNTVFAGSLDKKKSRLHTKVAVGGTFDHLHIGHKLLLTATIFIAQPGPESREITVGITGDELLVNKKHASVLESWDTRQEKVAAFVESILVFHSDIPSIRTIEHIDMPGPNGKAVKITYDPAVPGTGTVTINYVQISDPFGPTITDESITALVISAETRAGGKAVNDKRTDKGWAPLEVFEVDVLDPAAIEGGKAAEATNFATKISSTEIRRRLAAPADRQLA</sequence>
<evidence type="ECO:0000313" key="1">
    <source>
        <dbReference type="EMBL" id="KAK5090294.1"/>
    </source>
</evidence>
<keyword evidence="2" id="KW-1185">Reference proteome</keyword>
<evidence type="ECO:0000313" key="2">
    <source>
        <dbReference type="Proteomes" id="UP001309876"/>
    </source>
</evidence>
<accession>A0AAN7T4K2</accession>
<protein>
    <submittedName>
        <fullName evidence="1">Uncharacterized protein</fullName>
    </submittedName>
</protein>
<name>A0AAN7T4K2_9EURO</name>
<dbReference type="SUPFAM" id="SSF52374">
    <property type="entry name" value="Nucleotidylyl transferase"/>
    <property type="match status" value="1"/>
</dbReference>
<dbReference type="PANTHER" id="PTHR10695:SF46">
    <property type="entry name" value="BIFUNCTIONAL COENZYME A SYNTHASE-RELATED"/>
    <property type="match status" value="1"/>
</dbReference>
<reference evidence="1 2" key="1">
    <citation type="submission" date="2023-08" db="EMBL/GenBank/DDBJ databases">
        <title>Black Yeasts Isolated from many extreme environments.</title>
        <authorList>
            <person name="Coleine C."/>
            <person name="Stajich J.E."/>
            <person name="Selbmann L."/>
        </authorList>
    </citation>
    <scope>NUCLEOTIDE SEQUENCE [LARGE SCALE GENOMIC DNA]</scope>
    <source>
        <strain evidence="1 2">CCFEE 5910</strain>
    </source>
</reference>
<dbReference type="AlphaFoldDB" id="A0AAN7T4K2"/>
<dbReference type="GO" id="GO:0015937">
    <property type="term" value="P:coenzyme A biosynthetic process"/>
    <property type="evidence" value="ECO:0007669"/>
    <property type="project" value="TreeGrafter"/>
</dbReference>
<proteinExistence type="predicted"/>
<dbReference type="InterPro" id="IPR014729">
    <property type="entry name" value="Rossmann-like_a/b/a_fold"/>
</dbReference>
<dbReference type="EMBL" id="JAVRRJ010000001">
    <property type="protein sequence ID" value="KAK5090294.1"/>
    <property type="molecule type" value="Genomic_DNA"/>
</dbReference>
<dbReference type="Gene3D" id="3.40.50.620">
    <property type="entry name" value="HUPs"/>
    <property type="match status" value="1"/>
</dbReference>
<comment type="caution">
    <text evidence="1">The sequence shown here is derived from an EMBL/GenBank/DDBJ whole genome shotgun (WGS) entry which is preliminary data.</text>
</comment>
<gene>
    <name evidence="1" type="ORF">LTR05_000466</name>
</gene>